<dbReference type="InterPro" id="IPR017642">
    <property type="entry name" value="DNA_S_mod_DndB"/>
</dbReference>
<evidence type="ECO:0000313" key="2">
    <source>
        <dbReference type="Proteomes" id="UP001177212"/>
    </source>
</evidence>
<dbReference type="Proteomes" id="UP001177212">
    <property type="component" value="Unassembled WGS sequence"/>
</dbReference>
<dbReference type="RefSeq" id="WP_305471348.1">
    <property type="nucleotide sequence ID" value="NZ_JAUYVT010000002.1"/>
</dbReference>
<dbReference type="Pfam" id="PF14072">
    <property type="entry name" value="DndB"/>
    <property type="match status" value="1"/>
</dbReference>
<reference evidence="1" key="1">
    <citation type="submission" date="2023-07" db="EMBL/GenBank/DDBJ databases">
        <title>Genome content predicts the carbon catabolic preferences of heterotrophic bacteria.</title>
        <authorList>
            <person name="Gralka M."/>
        </authorList>
    </citation>
    <scope>NUCLEOTIDE SEQUENCE</scope>
    <source>
        <strain evidence="1">4G09</strain>
    </source>
</reference>
<dbReference type="InterPro" id="IPR017601">
    <property type="entry name" value="DGQHR-contain_dom"/>
</dbReference>
<accession>A0ABT9FB60</accession>
<proteinExistence type="predicted"/>
<name>A0ABT9FB60_9GAMM</name>
<evidence type="ECO:0000313" key="1">
    <source>
        <dbReference type="EMBL" id="MDP2563885.1"/>
    </source>
</evidence>
<organism evidence="1 2">
    <name type="scientific">Pseudoalteromonas marina</name>
    <dbReference type="NCBI Taxonomy" id="267375"/>
    <lineage>
        <taxon>Bacteria</taxon>
        <taxon>Pseudomonadati</taxon>
        <taxon>Pseudomonadota</taxon>
        <taxon>Gammaproteobacteria</taxon>
        <taxon>Alteromonadales</taxon>
        <taxon>Pseudoalteromonadaceae</taxon>
        <taxon>Pseudoalteromonas</taxon>
    </lineage>
</organism>
<keyword evidence="2" id="KW-1185">Reference proteome</keyword>
<dbReference type="CDD" id="cd16412">
    <property type="entry name" value="dndB"/>
    <property type="match status" value="1"/>
</dbReference>
<dbReference type="NCBIfam" id="TIGR03233">
    <property type="entry name" value="DNA_S_dndB"/>
    <property type="match status" value="1"/>
</dbReference>
<dbReference type="NCBIfam" id="TIGR03187">
    <property type="entry name" value="DGQHR"/>
    <property type="match status" value="1"/>
</dbReference>
<comment type="caution">
    <text evidence="1">The sequence shown here is derived from an EMBL/GenBank/DDBJ whole genome shotgun (WGS) entry which is preliminary data.</text>
</comment>
<sequence length="362" mass="41289">MNQIISGISFPAIRGIQAEKEYYTVMCPLKRLKRIFTFDETNLLPEDRAQRSLNPNRIPQISNYIRSNRDDYTFSSLTACIAGECSFVPTEENGPGRNIGTLLVDEDAEFYITDGQHRTAAIKDALEKDPTLENEHISVVFYIGKTLQQRQKIFRDLNLFPVKTGKSYGVLFGNSPQEQLTNAVAKQCDFFNGVISFEEGNLGPRSSKLFKHSSLHAANMELFPNVNEDNLQVCIKKAVEYWDCVAANLNTWTLAKNHEMPANDRKEYVNFSAIVLKCLGMIGHELLAQKSYKQTLKKLKKIDWRRTNKSNWEGRCINQGRMMHNNSAALLTIATIKTQLNIALSLKEQTEETKFQEERNGY</sequence>
<dbReference type="EMBL" id="JAUYVT010000002">
    <property type="protein sequence ID" value="MDP2563885.1"/>
    <property type="molecule type" value="Genomic_DNA"/>
</dbReference>
<gene>
    <name evidence="1" type="primary">dndB</name>
    <name evidence="1" type="ORF">Q8W34_04530</name>
</gene>
<protein>
    <submittedName>
        <fullName evidence="1">DNA sulfur modification protein DndB</fullName>
    </submittedName>
</protein>